<comment type="caution">
    <text evidence="2">The sequence shown here is derived from an EMBL/GenBank/DDBJ whole genome shotgun (WGS) entry which is preliminary data.</text>
</comment>
<keyword evidence="3" id="KW-1185">Reference proteome</keyword>
<dbReference type="InterPro" id="IPR013320">
    <property type="entry name" value="ConA-like_dom_sf"/>
</dbReference>
<dbReference type="PROSITE" id="PS50835">
    <property type="entry name" value="IG_LIKE"/>
    <property type="match status" value="1"/>
</dbReference>
<dbReference type="RefSeq" id="WP_089057164.1">
    <property type="nucleotide sequence ID" value="NZ_MUHD01000011.1"/>
</dbReference>
<dbReference type="InterPro" id="IPR007110">
    <property type="entry name" value="Ig-like_dom"/>
</dbReference>
<dbReference type="Proteomes" id="UP000198381">
    <property type="component" value="Unassembled WGS sequence"/>
</dbReference>
<evidence type="ECO:0000259" key="1">
    <source>
        <dbReference type="PROSITE" id="PS50835"/>
    </source>
</evidence>
<sequence length="1856" mass="191679">MFFILNVSFAQTTRISTASGGNWNTPATWTTGVVPAANDPVIIVSTATVNTNGSPTCAGVSILGTLNMVANNILTVNGDVSGTGTWKGNTNNDSTRSISLNGNWSFTGTSAGTGPVAIFTGANVQTLSGLIGAAGRLTVNKTGGSLSLANALTVGVFQNIAGTFDANTFLLTTSSAPTLTAGTLRVGASTWGGNYSFASPTIPTNFTVEYYSATPTISTGFTYQNLTFSGSGTTAAPSGNLVIQGNLANTGTGVLNFSNRDVTISGGNTQSIAGFTTTGTVTMSKSGSTTATFTGAVSGGSLVISGVNNGSTLALGSFTHTFTGGWAMNSGALQGGTSTLKVAGNVTGTGTNFTPGTGTVELYGANQTFVDLNFYNLLFSGTAGAVKTFPNTAVAISNNLIINSGIVANLNTNAANNLLHSTKTLTLGGAISALGTWGSLSSSATYKDNTYFSATTGRISVTSTATCTTPINYSVSVTASNLNQAYCSSEAGSTIGLSGSEIGVSYQLLRGTVNVGTPLSGTGNALVFGAFNTTGTYTVLASKTASCTATMSGGPVLIYKYSSPPVPSATPENVSCPLDATGKITVNTIVAPASLAFISANNQYINFGSNILSNRSTFSIEGWIKYDPTKYIDRMSLFGQNDAIEVGFEGDFLKCWTQSGGSVQISKSEFTTNDWYHIAVTGDGQTGGLKMYINGVLKASGGSATSNYSSNTSFTTKIGYGVMDEFGVGLTGEVFKLGFWNKVLSTGEISTLSSGFVEYDASLSGLLAGYSFIEGTGTTVSGVGSLSPVPTGTFVNTPKWTDPYSYSWTSSPAGYTSNSISLTGLTARTYNLTTSLRGCSTTGSWTINVTNTVPSVSSHPIDATVCAGNNTSFTVTAAGSTLTYQWQVSTDGGTSFSNLGNTAVYSNVTTATLNITGAAVALNSYRYRCVVSGICSPSATSNAGILTVNPASTLVLTSGSANQTVCSGTAISSIVYTFGGGATGAVVTGLPSSMYLINSTAKTVTISGTPAAGTTYSVATQQTSPCTAVSLGGAITVNPASTLVLSSGSASQAICSGTALATIVYTWGGGATGVAVTGLPTTLYSVDLPAKTVTISGTPAAGVTYTIATQQASPCTVVSLGGTITLNPVSTLVLTSAGGSSTQTVCSGIAISPIVYTWGGAATGVDVTGLPAGLNFTPNSGAKTVTISGTPTAGGNYTVTTQQANSCAASLGGIINLNVGRTAPTAGVTKQASCADNTAIITVTNPAPNSGYHYSIDGSNYSNDTGVFTRNISTTQSYSVTVKDDATGCISAAASVTLNAPTTKVWNGSVDVHWSTAGNWTPNGAPQLTDCITIPDLTSIANKPAIKQTASATDFYTYKLSIADKGSLIIESGKTLNVTNSVNVNTGGSLIFENNSSLVQKDNVPNTGVITYKRNTTPVYRYDITFWSSPLTLLSGFTLHDLSPDTLGDKYTSYDPVSGWVIHPNGGVVMIPGKGYNVRAPQTYDPSPFVKKIYPASFIGVPNNGDVPVTPTANQWNLIGNPYPSAIKADKLLSTYSHIGPLYFWTHGSPPVRTADPNDVSSYYSSNDYAVYTGTGGTVTDPQASNDGNIAAGQGFFIYPNAGTDIIFNNDMRLSGVNSAFFKPAETAEVEKNRIWLNCSNIKGAFKQTLVGYVEGATNSWDFNFDASTLDENEFLDFYSIEDTDLMAIQGRALPFNTNDLVPLGYKSTIAGDFTISIDHADGLFNSQAVYLEDKTTNIIHDLTAGNYTFTTTVGTFDKRFVLRYTSGKTLGTGDFENIQDGLLVAVKDKVIKVTAVKEPIKEVSIYDISGKLIYQKKKVGNTELTISNLQSSNQVLLVKITLENDFTAARKVIFH</sequence>
<dbReference type="Gene3D" id="2.60.120.200">
    <property type="match status" value="1"/>
</dbReference>
<proteinExistence type="predicted"/>
<gene>
    <name evidence="2" type="ORF">B0A81_05945</name>
</gene>
<feature type="domain" description="Ig-like" evidence="1">
    <location>
        <begin position="854"/>
        <end position="947"/>
    </location>
</feature>
<evidence type="ECO:0000313" key="2">
    <source>
        <dbReference type="EMBL" id="OXB09670.1"/>
    </source>
</evidence>
<reference evidence="2 3" key="1">
    <citation type="submission" date="2016-11" db="EMBL/GenBank/DDBJ databases">
        <title>Whole genomes of Flavobacteriaceae.</title>
        <authorList>
            <person name="Stine C."/>
            <person name="Li C."/>
            <person name="Tadesse D."/>
        </authorList>
    </citation>
    <scope>NUCLEOTIDE SEQUENCE [LARGE SCALE GENOMIC DNA]</scope>
    <source>
        <strain evidence="2 3">CCUG 60112</strain>
    </source>
</reference>
<dbReference type="Gene3D" id="2.60.40.10">
    <property type="entry name" value="Immunoglobulins"/>
    <property type="match status" value="1"/>
</dbReference>
<dbReference type="NCBIfam" id="NF033708">
    <property type="entry name" value="T9SS_Cterm_ChiA"/>
    <property type="match status" value="1"/>
</dbReference>
<dbReference type="SUPFAM" id="SSF49899">
    <property type="entry name" value="Concanavalin A-like lectins/glucanases"/>
    <property type="match status" value="1"/>
</dbReference>
<dbReference type="InterPro" id="IPR013783">
    <property type="entry name" value="Ig-like_fold"/>
</dbReference>
<accession>A0ABX4CX51</accession>
<protein>
    <recommendedName>
        <fullName evidence="1">Ig-like domain-containing protein</fullName>
    </recommendedName>
</protein>
<organism evidence="2 3">
    <name type="scientific">Flavobacterium plurextorum</name>
    <dbReference type="NCBI Taxonomy" id="1114867"/>
    <lineage>
        <taxon>Bacteria</taxon>
        <taxon>Pseudomonadati</taxon>
        <taxon>Bacteroidota</taxon>
        <taxon>Flavobacteriia</taxon>
        <taxon>Flavobacteriales</taxon>
        <taxon>Flavobacteriaceae</taxon>
        <taxon>Flavobacterium</taxon>
    </lineage>
</organism>
<name>A0ABX4CX51_9FLAO</name>
<dbReference type="EMBL" id="MUHD01000011">
    <property type="protein sequence ID" value="OXB09670.1"/>
    <property type="molecule type" value="Genomic_DNA"/>
</dbReference>
<evidence type="ECO:0000313" key="3">
    <source>
        <dbReference type="Proteomes" id="UP000198381"/>
    </source>
</evidence>